<keyword evidence="4" id="KW-0807">Transducer</keyword>
<dbReference type="PROSITE" id="PS50111">
    <property type="entry name" value="CHEMOTAXIS_TRANSDUC_2"/>
    <property type="match status" value="1"/>
</dbReference>
<sequence length="625" mass="67225">MGFPAKSAWLLIAMAIPMLGLLVLFYQSSTELADTTRLERKGVAYVRVVTPLIQMMGGYRRAAVTKATDLEEQRSSVAKQLSQIVQFQSENSDAFAGDTVKSIKKLQEKVKAVLDAPTRGTPDESFIAHTAAIEAALDLLADVSDDSQLALDPELETYHMMNIAVVVGPQYAEYLARLRGLGTLTLSEQNDAVPPTRLMNMLKNEAIIQYLDPLYENSYLKGIGENQPGFDMKGVDRTRDLFLASFDKNVLQTKGGISAEAFLTLANDAIASQVKINQQVLERLDSALLARIDRVNHHVNLALLACALSVLLTLYLFLSFYVVMRGGLKLVSRHLNELAEGDLRNRPPAPWGNDEPAALIADLNKVYNSMHELIRRVRHSARELANTSAEVSRASLDLSARTEEAASNLGEQASAVEQIGSKVSETAQRAQMLSSIAKENSNVAAEGGRIIADVVLTMSDINAASNRIGDIIGTIDGIAFQTNILALNAAVEAARAGESGRGFAVVATEVRSLAGRSAEAAREIKALIHASVEKVSAGTLIVEGAGQTMKALVTNADQINDQLGNIANATREQTQGLDEVVRAIHQLDSHTQQNAALVEETSAAAGSLSDQATKLTGEIARFVVA</sequence>
<feature type="transmembrane region" description="Helical" evidence="5">
    <location>
        <begin position="301"/>
        <end position="323"/>
    </location>
</feature>
<dbReference type="PROSITE" id="PS50885">
    <property type="entry name" value="HAMP"/>
    <property type="match status" value="1"/>
</dbReference>
<evidence type="ECO:0000259" key="7">
    <source>
        <dbReference type="PROSITE" id="PS50885"/>
    </source>
</evidence>
<protein>
    <submittedName>
        <fullName evidence="8">Uncharacterized protein</fullName>
    </submittedName>
</protein>
<comment type="subcellular location">
    <subcellularLocation>
        <location evidence="1">Membrane</location>
    </subcellularLocation>
</comment>
<feature type="transmembrane region" description="Helical" evidence="5">
    <location>
        <begin position="7"/>
        <end position="26"/>
    </location>
</feature>
<evidence type="ECO:0000313" key="8">
    <source>
        <dbReference type="EMBL" id="CBA29309.1"/>
    </source>
</evidence>
<dbReference type="GO" id="GO:0007165">
    <property type="term" value="P:signal transduction"/>
    <property type="evidence" value="ECO:0007669"/>
    <property type="project" value="UniProtKB-KW"/>
</dbReference>
<dbReference type="Pfam" id="PF00015">
    <property type="entry name" value="MCPsignal"/>
    <property type="match status" value="1"/>
</dbReference>
<keyword evidence="5" id="KW-0472">Membrane</keyword>
<keyword evidence="2" id="KW-0145">Chemotaxis</keyword>
<evidence type="ECO:0000256" key="4">
    <source>
        <dbReference type="PROSITE-ProRule" id="PRU00284"/>
    </source>
</evidence>
<dbReference type="InterPro" id="IPR051310">
    <property type="entry name" value="MCP_chemotaxis"/>
</dbReference>
<proteinExistence type="inferred from homology"/>
<evidence type="ECO:0000256" key="1">
    <source>
        <dbReference type="ARBA" id="ARBA00004370"/>
    </source>
</evidence>
<dbReference type="PANTHER" id="PTHR43531:SF11">
    <property type="entry name" value="METHYL-ACCEPTING CHEMOTAXIS PROTEIN 3"/>
    <property type="match status" value="1"/>
</dbReference>
<dbReference type="InterPro" id="IPR003660">
    <property type="entry name" value="HAMP_dom"/>
</dbReference>
<feature type="domain" description="Methyl-accepting transducer" evidence="6">
    <location>
        <begin position="380"/>
        <end position="609"/>
    </location>
</feature>
<dbReference type="FunFam" id="1.10.287.950:FF:000001">
    <property type="entry name" value="Methyl-accepting chemotaxis sensory transducer"/>
    <property type="match status" value="1"/>
</dbReference>
<dbReference type="GO" id="GO:0006935">
    <property type="term" value="P:chemotaxis"/>
    <property type="evidence" value="ECO:0007669"/>
    <property type="project" value="UniProtKB-KW"/>
</dbReference>
<dbReference type="AlphaFoldDB" id="C9YAJ9"/>
<dbReference type="Gene3D" id="1.10.287.950">
    <property type="entry name" value="Methyl-accepting chemotaxis protein"/>
    <property type="match status" value="1"/>
</dbReference>
<reference evidence="8" key="1">
    <citation type="journal article" date="2010" name="Nature">
        <title>The dynamic genome of Hydra.</title>
        <authorList>
            <person name="Chapman J.A."/>
            <person name="Kirkness E.F."/>
            <person name="Simakov O."/>
            <person name="Hampson S.E."/>
            <person name="Mitros T."/>
            <person name="Weinmaier T."/>
            <person name="Rattei T."/>
            <person name="Balasubramanian P.G."/>
            <person name="Borman J."/>
            <person name="Busam D."/>
            <person name="Disbennett K."/>
            <person name="Pfannkoch C."/>
            <person name="Sumin N."/>
            <person name="Sutton G."/>
            <person name="Viswanathan L."/>
            <person name="Walenz B."/>
            <person name="Goodstein D.M."/>
            <person name="Hellsten U."/>
            <person name="Kawashima T."/>
            <person name="Prochnik S.E."/>
            <person name="Putnam N.H."/>
            <person name="Shu S."/>
            <person name="Blumberg B."/>
            <person name="Dana C.E."/>
            <person name="Gee L."/>
            <person name="Kibler D.F."/>
            <person name="Law L."/>
            <person name="Lindgens D."/>
            <person name="Martinez D.E."/>
            <person name="Peng J."/>
            <person name="Wigge P.A."/>
            <person name="Bertulat B."/>
            <person name="Guder C."/>
            <person name="Nakamura Y."/>
            <person name="Ozbek S."/>
            <person name="Watanabe H."/>
            <person name="Khalturin K."/>
            <person name="Hemmrich G."/>
            <person name="Franke A."/>
            <person name="Augustin R."/>
            <person name="Fraune S."/>
            <person name="Hayakawa E."/>
            <person name="Hayakawa S."/>
            <person name="Hirose M."/>
            <person name="Hwang J."/>
            <person name="Ikeo K."/>
            <person name="Nishimiya-Fujisawa C."/>
            <person name="Ogura A."/>
            <person name="Takahashi T."/>
            <person name="Steinmetz P.R."/>
            <person name="Zhang X."/>
            <person name="Aufschnaiter R."/>
            <person name="Eder M.K."/>
            <person name="Gorny A.K."/>
            <person name="Salvenmoser W."/>
            <person name="Heimberg A.M."/>
            <person name="Wheeler B.M."/>
            <person name="Peterson K.J."/>
            <person name="Boettger A."/>
            <person name="Tischler P."/>
            <person name="Wolf A."/>
            <person name="Gojobori T."/>
            <person name="Remington K.A."/>
            <person name="Strausberg R.L."/>
            <person name="Venter J."/>
            <person name="Technau U."/>
            <person name="Hobmayer B."/>
            <person name="Bosch T.C."/>
            <person name="Holstein T.W."/>
            <person name="Fujisawa T."/>
            <person name="Bode H.R."/>
            <person name="David C.N."/>
            <person name="Rokhsar D.S."/>
            <person name="Steele R.E."/>
        </authorList>
    </citation>
    <scope>NUCLEOTIDE SEQUENCE</scope>
</reference>
<dbReference type="PANTHER" id="PTHR43531">
    <property type="entry name" value="PROTEIN ICFG"/>
    <property type="match status" value="1"/>
</dbReference>
<keyword evidence="5" id="KW-1133">Transmembrane helix</keyword>
<dbReference type="SUPFAM" id="SSF58104">
    <property type="entry name" value="Methyl-accepting chemotaxis protein (MCP) signaling domain"/>
    <property type="match status" value="1"/>
</dbReference>
<keyword evidence="5" id="KW-0812">Transmembrane</keyword>
<evidence type="ECO:0000256" key="3">
    <source>
        <dbReference type="ARBA" id="ARBA00029447"/>
    </source>
</evidence>
<organism evidence="8">
    <name type="scientific">Curvibacter symbiont subsp. Hydra magnipapillata</name>
    <dbReference type="NCBI Taxonomy" id="667019"/>
    <lineage>
        <taxon>Bacteria</taxon>
        <taxon>Pseudomonadati</taxon>
        <taxon>Pseudomonadota</taxon>
        <taxon>Betaproteobacteria</taxon>
        <taxon>Burkholderiales</taxon>
        <taxon>Comamonadaceae</taxon>
        <taxon>Curvibacter</taxon>
    </lineage>
</organism>
<dbReference type="CDD" id="cd11386">
    <property type="entry name" value="MCP_signal"/>
    <property type="match status" value="1"/>
</dbReference>
<dbReference type="EMBL" id="FN543104">
    <property type="protein sequence ID" value="CBA29309.1"/>
    <property type="molecule type" value="Genomic_DNA"/>
</dbReference>
<dbReference type="InterPro" id="IPR004089">
    <property type="entry name" value="MCPsignal_dom"/>
</dbReference>
<accession>C9YAJ9</accession>
<evidence type="ECO:0000256" key="2">
    <source>
        <dbReference type="ARBA" id="ARBA00022500"/>
    </source>
</evidence>
<gene>
    <name evidence="8" type="ORF">Csp_A11500</name>
</gene>
<evidence type="ECO:0000259" key="6">
    <source>
        <dbReference type="PROSITE" id="PS50111"/>
    </source>
</evidence>
<dbReference type="GO" id="GO:0016020">
    <property type="term" value="C:membrane"/>
    <property type="evidence" value="ECO:0007669"/>
    <property type="project" value="UniProtKB-SubCell"/>
</dbReference>
<name>C9YAJ9_CURXX</name>
<evidence type="ECO:0000256" key="5">
    <source>
        <dbReference type="SAM" id="Phobius"/>
    </source>
</evidence>
<comment type="similarity">
    <text evidence="3">Belongs to the methyl-accepting chemotaxis (MCP) protein family.</text>
</comment>
<feature type="domain" description="HAMP" evidence="7">
    <location>
        <begin position="328"/>
        <end position="375"/>
    </location>
</feature>
<dbReference type="SMART" id="SM00283">
    <property type="entry name" value="MA"/>
    <property type="match status" value="1"/>
</dbReference>